<evidence type="ECO:0000313" key="2">
    <source>
        <dbReference type="Proteomes" id="UP000318331"/>
    </source>
</evidence>
<accession>A0A543HGZ8</accession>
<gene>
    <name evidence="1" type="ORF">FB466_2588</name>
</gene>
<dbReference type="AlphaFoldDB" id="A0A543HGZ8"/>
<dbReference type="EMBL" id="VFPN01000004">
    <property type="protein sequence ID" value="TQM57593.1"/>
    <property type="molecule type" value="Genomic_DNA"/>
</dbReference>
<dbReference type="RefSeq" id="WP_141918831.1">
    <property type="nucleotide sequence ID" value="NZ_BAAAYS010000015.1"/>
</dbReference>
<keyword evidence="2" id="KW-1185">Reference proteome</keyword>
<reference evidence="1 2" key="1">
    <citation type="submission" date="2019-06" db="EMBL/GenBank/DDBJ databases">
        <title>Sequencing the genomes of 1000 actinobacteria strains.</title>
        <authorList>
            <person name="Klenk H.-P."/>
        </authorList>
    </citation>
    <scope>NUCLEOTIDE SEQUENCE [LARGE SCALE GENOMIC DNA]</scope>
    <source>
        <strain evidence="1 2">DSM 18031</strain>
    </source>
</reference>
<sequence>MPEHELLPGRLQAVQLLLLVGSPGIPLPQLGGIPGLTQGSGEACAFLPGQLGDDGTEQVETRLGFSWGRDECVLRMGGGNWGAAWQYPAK</sequence>
<name>A0A543HGZ8_9MICO</name>
<dbReference type="Proteomes" id="UP000318331">
    <property type="component" value="Unassembled WGS sequence"/>
</dbReference>
<proteinExistence type="predicted"/>
<organism evidence="1 2">
    <name type="scientific">Klugiella xanthotipulae</name>
    <dbReference type="NCBI Taxonomy" id="244735"/>
    <lineage>
        <taxon>Bacteria</taxon>
        <taxon>Bacillati</taxon>
        <taxon>Actinomycetota</taxon>
        <taxon>Actinomycetes</taxon>
        <taxon>Micrococcales</taxon>
        <taxon>Microbacteriaceae</taxon>
        <taxon>Klugiella</taxon>
    </lineage>
</organism>
<protein>
    <submittedName>
        <fullName evidence="1">Uncharacterized protein</fullName>
    </submittedName>
</protein>
<comment type="caution">
    <text evidence="1">The sequence shown here is derived from an EMBL/GenBank/DDBJ whole genome shotgun (WGS) entry which is preliminary data.</text>
</comment>
<evidence type="ECO:0000313" key="1">
    <source>
        <dbReference type="EMBL" id="TQM57593.1"/>
    </source>
</evidence>